<gene>
    <name evidence="2" type="ORF">A7A08_00995</name>
</gene>
<feature type="signal peptide" evidence="1">
    <location>
        <begin position="1"/>
        <end position="26"/>
    </location>
</feature>
<protein>
    <recommendedName>
        <fullName evidence="4">PsiF repeat protein</fullName>
    </recommendedName>
</protein>
<dbReference type="AlphaFoldDB" id="A0A1E2S0I0"/>
<dbReference type="RefSeq" id="WP_069094395.1">
    <property type="nucleotide sequence ID" value="NZ_MASI01000002.1"/>
</dbReference>
<proteinExistence type="predicted"/>
<sequence>MFKTFLFAAATLAFVGAASLTAPVHASPMDGMKKGMDCRKMAKMHYPEDRAMRKEFRKSCKQAVESNGNM</sequence>
<dbReference type="OrthoDB" id="8464905at2"/>
<accession>A0A1E2S0I0</accession>
<dbReference type="EMBL" id="MASI01000002">
    <property type="protein sequence ID" value="ODA67829.1"/>
    <property type="molecule type" value="Genomic_DNA"/>
</dbReference>
<keyword evidence="1" id="KW-0732">Signal</keyword>
<evidence type="ECO:0008006" key="4">
    <source>
        <dbReference type="Google" id="ProtNLM"/>
    </source>
</evidence>
<dbReference type="STRING" id="1177755.A7A08_00995"/>
<feature type="chain" id="PRO_5009116582" description="PsiF repeat protein" evidence="1">
    <location>
        <begin position="27"/>
        <end position="70"/>
    </location>
</feature>
<evidence type="ECO:0000313" key="3">
    <source>
        <dbReference type="Proteomes" id="UP000095087"/>
    </source>
</evidence>
<organism evidence="2 3">
    <name type="scientific">Methyloligella halotolerans</name>
    <dbReference type="NCBI Taxonomy" id="1177755"/>
    <lineage>
        <taxon>Bacteria</taxon>
        <taxon>Pseudomonadati</taxon>
        <taxon>Pseudomonadota</taxon>
        <taxon>Alphaproteobacteria</taxon>
        <taxon>Hyphomicrobiales</taxon>
        <taxon>Hyphomicrobiaceae</taxon>
        <taxon>Methyloligella</taxon>
    </lineage>
</organism>
<keyword evidence="3" id="KW-1185">Reference proteome</keyword>
<name>A0A1E2S0I0_9HYPH</name>
<reference evidence="2 3" key="1">
    <citation type="submission" date="2016-07" db="EMBL/GenBank/DDBJ databases">
        <title>Draft genome sequence of Methyloligella halotolerans C2T (VKM B-2706T=CCUG 61687T=DSM 25045T), a halotolerant polyhydroxybutyrate accumulating methylotroph.</title>
        <authorList>
            <person name="Vasilenko O.V."/>
            <person name="Doronina N.V."/>
            <person name="Poroshina M.N."/>
            <person name="Tarlachkov S.V."/>
            <person name="Trotsenko Y.A."/>
        </authorList>
    </citation>
    <scope>NUCLEOTIDE SEQUENCE [LARGE SCALE GENOMIC DNA]</scope>
    <source>
        <strain evidence="2 3">VKM B-2706</strain>
    </source>
</reference>
<evidence type="ECO:0000313" key="2">
    <source>
        <dbReference type="EMBL" id="ODA67829.1"/>
    </source>
</evidence>
<evidence type="ECO:0000256" key="1">
    <source>
        <dbReference type="SAM" id="SignalP"/>
    </source>
</evidence>
<comment type="caution">
    <text evidence="2">The sequence shown here is derived from an EMBL/GenBank/DDBJ whole genome shotgun (WGS) entry which is preliminary data.</text>
</comment>
<dbReference type="Proteomes" id="UP000095087">
    <property type="component" value="Unassembled WGS sequence"/>
</dbReference>